<dbReference type="InterPro" id="IPR050319">
    <property type="entry name" value="ABC_transp_ATP-bind"/>
</dbReference>
<feature type="domain" description="ABC transporter" evidence="5">
    <location>
        <begin position="11"/>
        <end position="267"/>
    </location>
</feature>
<comment type="caution">
    <text evidence="6">The sequence shown here is derived from an EMBL/GenBank/DDBJ whole genome shotgun (WGS) entry which is preliminary data.</text>
</comment>
<dbReference type="InterPro" id="IPR003593">
    <property type="entry name" value="AAA+_ATPase"/>
</dbReference>
<protein>
    <submittedName>
        <fullName evidence="6">ATP-binding cassette domain-containing protein</fullName>
    </submittedName>
</protein>
<evidence type="ECO:0000256" key="1">
    <source>
        <dbReference type="ARBA" id="ARBA00005417"/>
    </source>
</evidence>
<dbReference type="GO" id="GO:0016887">
    <property type="term" value="F:ATP hydrolysis activity"/>
    <property type="evidence" value="ECO:0007669"/>
    <property type="project" value="InterPro"/>
</dbReference>
<evidence type="ECO:0000256" key="3">
    <source>
        <dbReference type="ARBA" id="ARBA00022741"/>
    </source>
</evidence>
<dbReference type="Pfam" id="PF00005">
    <property type="entry name" value="ABC_tran"/>
    <property type="match status" value="1"/>
</dbReference>
<dbReference type="AlphaFoldDB" id="A0A6I4NXH7"/>
<name>A0A6I4NXH7_9MICO</name>
<dbReference type="SUPFAM" id="SSF52540">
    <property type="entry name" value="P-loop containing nucleoside triphosphate hydrolases"/>
    <property type="match status" value="1"/>
</dbReference>
<proteinExistence type="inferred from homology"/>
<evidence type="ECO:0000259" key="5">
    <source>
        <dbReference type="PROSITE" id="PS50893"/>
    </source>
</evidence>
<dbReference type="PROSITE" id="PS00211">
    <property type="entry name" value="ABC_TRANSPORTER_1"/>
    <property type="match status" value="1"/>
</dbReference>
<keyword evidence="4 6" id="KW-0067">ATP-binding</keyword>
<evidence type="ECO:0000256" key="4">
    <source>
        <dbReference type="ARBA" id="ARBA00022840"/>
    </source>
</evidence>
<dbReference type="GO" id="GO:0055085">
    <property type="term" value="P:transmembrane transport"/>
    <property type="evidence" value="ECO:0007669"/>
    <property type="project" value="UniProtKB-ARBA"/>
</dbReference>
<dbReference type="GO" id="GO:0005524">
    <property type="term" value="F:ATP binding"/>
    <property type="evidence" value="ECO:0007669"/>
    <property type="project" value="UniProtKB-KW"/>
</dbReference>
<dbReference type="RefSeq" id="WP_160424875.1">
    <property type="nucleotide sequence ID" value="NZ_WSTA01000045.1"/>
</dbReference>
<dbReference type="SMART" id="SM00382">
    <property type="entry name" value="AAA"/>
    <property type="match status" value="1"/>
</dbReference>
<evidence type="ECO:0000313" key="7">
    <source>
        <dbReference type="Proteomes" id="UP000438182"/>
    </source>
</evidence>
<comment type="similarity">
    <text evidence="1">Belongs to the ABC transporter superfamily.</text>
</comment>
<dbReference type="Gene3D" id="3.40.50.300">
    <property type="entry name" value="P-loop containing nucleotide triphosphate hydrolases"/>
    <property type="match status" value="1"/>
</dbReference>
<dbReference type="InterPro" id="IPR027417">
    <property type="entry name" value="P-loop_NTPase"/>
</dbReference>
<keyword evidence="7" id="KW-1185">Reference proteome</keyword>
<dbReference type="PANTHER" id="PTHR43776:SF7">
    <property type="entry name" value="D,D-DIPEPTIDE TRANSPORT ATP-BINDING PROTEIN DDPF-RELATED"/>
    <property type="match status" value="1"/>
</dbReference>
<evidence type="ECO:0000256" key="2">
    <source>
        <dbReference type="ARBA" id="ARBA00022448"/>
    </source>
</evidence>
<keyword evidence="2" id="KW-0813">Transport</keyword>
<gene>
    <name evidence="6" type="ORF">GB864_10710</name>
</gene>
<dbReference type="PROSITE" id="PS50893">
    <property type="entry name" value="ABC_TRANSPORTER_2"/>
    <property type="match status" value="1"/>
</dbReference>
<accession>A0A6I4NXH7</accession>
<dbReference type="Proteomes" id="UP000438182">
    <property type="component" value="Unassembled WGS sequence"/>
</dbReference>
<dbReference type="EMBL" id="WSTA01000045">
    <property type="protein sequence ID" value="MWB99016.1"/>
    <property type="molecule type" value="Genomic_DNA"/>
</dbReference>
<evidence type="ECO:0000313" key="6">
    <source>
        <dbReference type="EMBL" id="MWB99016.1"/>
    </source>
</evidence>
<keyword evidence="3" id="KW-0547">Nucleotide-binding</keyword>
<dbReference type="InterPro" id="IPR003439">
    <property type="entry name" value="ABC_transporter-like_ATP-bd"/>
</dbReference>
<organism evidence="6 7">
    <name type="scientific">Agromyces seonyuensis</name>
    <dbReference type="NCBI Taxonomy" id="2662446"/>
    <lineage>
        <taxon>Bacteria</taxon>
        <taxon>Bacillati</taxon>
        <taxon>Actinomycetota</taxon>
        <taxon>Actinomycetes</taxon>
        <taxon>Micrococcales</taxon>
        <taxon>Microbacteriaceae</taxon>
        <taxon>Agromyces</taxon>
    </lineage>
</organism>
<sequence length="286" mass="30485">MSRAPLHTLPVSLSDVSLEYPARGASGAQVALRGVSLTVRPGEVLGLLGGAGSGKSTLAKVVSTAFLERDAPKPRPVITGGEARVLGERVRGMSRRTADRLRYGIGYVAQDAASGLPNDRTVAEHVAEPVLLRDPHYDTRRLEHRVAAAVDAAGLPLRLLSAFPYQLSGGQRQRVALARAVVLRPTLLVADEPMAGLDLTVRESVVQLYASLRENPAFAGILICHDLPVLRRIADRVAVLDRGSLVALGPLDELLADPQHPFMERLAAALDAGHAVIDELEAGKLR</sequence>
<dbReference type="InterPro" id="IPR017871">
    <property type="entry name" value="ABC_transporter-like_CS"/>
</dbReference>
<reference evidence="6 7" key="1">
    <citation type="submission" date="2019-12" db="EMBL/GenBank/DDBJ databases">
        <authorList>
            <person name="Kim Y.S."/>
        </authorList>
    </citation>
    <scope>NUCLEOTIDE SEQUENCE [LARGE SCALE GENOMIC DNA]</scope>
    <source>
        <strain evidence="6 7">MMS17-SY077</strain>
    </source>
</reference>
<dbReference type="PANTHER" id="PTHR43776">
    <property type="entry name" value="TRANSPORT ATP-BINDING PROTEIN"/>
    <property type="match status" value="1"/>
</dbReference>